<name>A0A7S4NPV4_GUITH</name>
<dbReference type="SUPFAM" id="SSF158615">
    <property type="entry name" value="RbcX-like"/>
    <property type="match status" value="2"/>
</dbReference>
<organism evidence="2">
    <name type="scientific">Guillardia theta</name>
    <name type="common">Cryptophyte</name>
    <name type="synonym">Cryptomonas phi</name>
    <dbReference type="NCBI Taxonomy" id="55529"/>
    <lineage>
        <taxon>Eukaryota</taxon>
        <taxon>Cryptophyceae</taxon>
        <taxon>Pyrenomonadales</taxon>
        <taxon>Geminigeraceae</taxon>
        <taxon>Guillardia</taxon>
    </lineage>
</organism>
<sequence length="368" mass="42651">MGSFMYLSSVLFVLNVATSFPTSTKPAFAPNLYFKKACLKQSSARPLHGARLADRLVMKMNRGHANVLKDFLTQRSLQTYLHNLKEVGDHPNFNYIEDFMEHQGVCNLHGYGALKVGWHEYISKLYRQADSEYKMKRMLYRGGTSGNPYIQEQFMEISTMIRPRKAAIAIMELREHIAGEWQKDLQLVARENAEHWRHHLAKVQHNGTDPELHKQHRLLITTDDDSALRIDNYDLLIKFCTHIACEQVMEELAANPKDEHSAIWLKEYMQNRGTRSFGTVQTRRVGWNFLNDILNEPPRVISGTGRDADTLCLIDPLDMGARIMAQRQNVAECWLEVLHEVKDDNLSIHRKFMEDCMNTVLTDFWKNN</sequence>
<feature type="signal peptide" evidence="1">
    <location>
        <begin position="1"/>
        <end position="19"/>
    </location>
</feature>
<evidence type="ECO:0000313" key="2">
    <source>
        <dbReference type="EMBL" id="CAE2299901.1"/>
    </source>
</evidence>
<accession>A0A7S4NPV4</accession>
<dbReference type="EMBL" id="HBKN01019478">
    <property type="protein sequence ID" value="CAE2299901.1"/>
    <property type="molecule type" value="Transcribed_RNA"/>
</dbReference>
<gene>
    <name evidence="2" type="ORF">GTHE00462_LOCUS15348</name>
</gene>
<dbReference type="AlphaFoldDB" id="A0A7S4NPV4"/>
<protein>
    <submittedName>
        <fullName evidence="2">Uncharacterized protein</fullName>
    </submittedName>
</protein>
<proteinExistence type="predicted"/>
<feature type="chain" id="PRO_5030757106" evidence="1">
    <location>
        <begin position="20"/>
        <end position="368"/>
    </location>
</feature>
<keyword evidence="1" id="KW-0732">Signal</keyword>
<evidence type="ECO:0000256" key="1">
    <source>
        <dbReference type="SAM" id="SignalP"/>
    </source>
</evidence>
<dbReference type="InterPro" id="IPR038052">
    <property type="entry name" value="Chaperonin_RbcX_sf"/>
</dbReference>
<reference evidence="2" key="1">
    <citation type="submission" date="2021-01" db="EMBL/GenBank/DDBJ databases">
        <authorList>
            <person name="Corre E."/>
            <person name="Pelletier E."/>
            <person name="Niang G."/>
            <person name="Scheremetjew M."/>
            <person name="Finn R."/>
            <person name="Kale V."/>
            <person name="Holt S."/>
            <person name="Cochrane G."/>
            <person name="Meng A."/>
            <person name="Brown T."/>
            <person name="Cohen L."/>
        </authorList>
    </citation>
    <scope>NUCLEOTIDE SEQUENCE</scope>
    <source>
        <strain evidence="2">CCMP 2712</strain>
    </source>
</reference>
<dbReference type="Gene3D" id="1.10.1200.210">
    <property type="entry name" value="Chaperonin-like RbcX"/>
    <property type="match status" value="2"/>
</dbReference>